<dbReference type="PANTHER" id="PTHR48098">
    <property type="entry name" value="ENTEROCHELIN ESTERASE-RELATED"/>
    <property type="match status" value="1"/>
</dbReference>
<dbReference type="AlphaFoldDB" id="A0A376CJX6"/>
<dbReference type="SUPFAM" id="SSF53474">
    <property type="entry name" value="alpha/beta-Hydrolases"/>
    <property type="match status" value="1"/>
</dbReference>
<proteinExistence type="predicted"/>
<dbReference type="EMBL" id="UFXQ01000001">
    <property type="protein sequence ID" value="STC68796.1"/>
    <property type="molecule type" value="Genomic_DNA"/>
</dbReference>
<reference evidence="2 3" key="1">
    <citation type="submission" date="2018-06" db="EMBL/GenBank/DDBJ databases">
        <authorList>
            <consortium name="Pathogen Informatics"/>
            <person name="Doyle S."/>
        </authorList>
    </citation>
    <scope>NUCLEOTIDE SEQUENCE [LARGE SCALE GENOMIC DNA]</scope>
    <source>
        <strain evidence="2 3">NCTC11862</strain>
    </source>
</reference>
<dbReference type="Pfam" id="PF00756">
    <property type="entry name" value="Esterase"/>
    <property type="match status" value="1"/>
</dbReference>
<keyword evidence="2" id="KW-0808">Transferase</keyword>
<evidence type="ECO:0000313" key="2">
    <source>
        <dbReference type="EMBL" id="STC68796.1"/>
    </source>
</evidence>
<dbReference type="InterPro" id="IPR000801">
    <property type="entry name" value="Esterase-like"/>
</dbReference>
<gene>
    <name evidence="2" type="primary">fbpA_1</name>
    <name evidence="2" type="ORF">NCTC11862_00571</name>
</gene>
<organism evidence="2 3">
    <name type="scientific">Corynebacterium pilosum</name>
    <dbReference type="NCBI Taxonomy" id="35756"/>
    <lineage>
        <taxon>Bacteria</taxon>
        <taxon>Bacillati</taxon>
        <taxon>Actinomycetota</taxon>
        <taxon>Actinomycetes</taxon>
        <taxon>Mycobacteriales</taxon>
        <taxon>Corynebacteriaceae</taxon>
        <taxon>Corynebacterium</taxon>
    </lineage>
</organism>
<keyword evidence="2" id="KW-0012">Acyltransferase</keyword>
<sequence>MSFRRKITSALAALAVTAGTIATAPVSHAVPEGEMSSNAGNAVADLGLSSGNGPVAPPIAPPDTSGAHLVSATHVEGNRWNIDVYSPAMGRTISNMALLPAGDAPRPTFYLLSGSNGGQAGQNWASHSNYEHFFADKHVNVITPLGGKRSIYSEWNNVDPALGNNKWTTYIAYELPSVIDRHFHGTERDAVGGISASGSGAIDLAAQNPERFKAAASYSGCPSTGGAAGWAYISAIMGEAGGLSFNAWGLPDSPTWNDHNPIRNLHRLHGTALFVSSSEGVPSAQERAVQPVWIGPRIVELGAHACSEYFTNMARKEGLHVTRYTPTHGAHSFYLFEESLRESWPTIGPAIGA</sequence>
<evidence type="ECO:0000256" key="1">
    <source>
        <dbReference type="SAM" id="SignalP"/>
    </source>
</evidence>
<feature type="signal peptide" evidence="1">
    <location>
        <begin position="1"/>
        <end position="29"/>
    </location>
</feature>
<dbReference type="EC" id="2.3.1.-" evidence="2"/>
<name>A0A376CJX6_9CORY</name>
<dbReference type="InterPro" id="IPR050583">
    <property type="entry name" value="Mycobacterial_A85_antigen"/>
</dbReference>
<keyword evidence="1" id="KW-0732">Signal</keyword>
<dbReference type="STRING" id="35756.GCA_001044155_00123"/>
<dbReference type="Proteomes" id="UP000254467">
    <property type="component" value="Unassembled WGS sequence"/>
</dbReference>
<keyword evidence="3" id="KW-1185">Reference proteome</keyword>
<accession>A0A376CJX6</accession>
<feature type="chain" id="PRO_5016877907" evidence="1">
    <location>
        <begin position="30"/>
        <end position="353"/>
    </location>
</feature>
<dbReference type="PANTHER" id="PTHR48098:SF1">
    <property type="entry name" value="DIACYLGLYCEROL ACYLTRANSFERASE_MYCOLYLTRANSFERASE AG85A"/>
    <property type="match status" value="1"/>
</dbReference>
<dbReference type="RefSeq" id="WP_018582760.1">
    <property type="nucleotide sequence ID" value="NZ_LDYD01000011.1"/>
</dbReference>
<protein>
    <submittedName>
        <fullName evidence="2">Esterase</fullName>
        <ecNumber evidence="2">2.3.1.-</ecNumber>
    </submittedName>
</protein>
<dbReference type="OrthoDB" id="4510758at2"/>
<dbReference type="GO" id="GO:0016747">
    <property type="term" value="F:acyltransferase activity, transferring groups other than amino-acyl groups"/>
    <property type="evidence" value="ECO:0007669"/>
    <property type="project" value="TreeGrafter"/>
</dbReference>
<dbReference type="InterPro" id="IPR029058">
    <property type="entry name" value="AB_hydrolase_fold"/>
</dbReference>
<evidence type="ECO:0000313" key="3">
    <source>
        <dbReference type="Proteomes" id="UP000254467"/>
    </source>
</evidence>
<dbReference type="Gene3D" id="3.40.50.1820">
    <property type="entry name" value="alpha/beta hydrolase"/>
    <property type="match status" value="1"/>
</dbReference>